<dbReference type="PANTHER" id="PTHR47704">
    <property type="entry name" value="POTASSIUM TRANSPORTER KIMA"/>
    <property type="match status" value="1"/>
</dbReference>
<evidence type="ECO:0000256" key="5">
    <source>
        <dbReference type="SAM" id="Phobius"/>
    </source>
</evidence>
<dbReference type="Gene3D" id="1.20.1740.10">
    <property type="entry name" value="Amino acid/polyamine transporter I"/>
    <property type="match status" value="1"/>
</dbReference>
<proteinExistence type="predicted"/>
<feature type="transmembrane region" description="Helical" evidence="5">
    <location>
        <begin position="224"/>
        <end position="251"/>
    </location>
</feature>
<evidence type="ECO:0000256" key="1">
    <source>
        <dbReference type="ARBA" id="ARBA00004141"/>
    </source>
</evidence>
<keyword evidence="7" id="KW-1185">Reference proteome</keyword>
<protein>
    <submittedName>
        <fullName evidence="6">Amino acid transporter</fullName>
    </submittedName>
</protein>
<feature type="transmembrane region" description="Helical" evidence="5">
    <location>
        <begin position="181"/>
        <end position="204"/>
    </location>
</feature>
<feature type="transmembrane region" description="Helical" evidence="5">
    <location>
        <begin position="326"/>
        <end position="348"/>
    </location>
</feature>
<organism evidence="6 7">
    <name type="scientific">Anaeromyxobacter paludicola</name>
    <dbReference type="NCBI Taxonomy" id="2918171"/>
    <lineage>
        <taxon>Bacteria</taxon>
        <taxon>Pseudomonadati</taxon>
        <taxon>Myxococcota</taxon>
        <taxon>Myxococcia</taxon>
        <taxon>Myxococcales</taxon>
        <taxon>Cystobacterineae</taxon>
        <taxon>Anaeromyxobacteraceae</taxon>
        <taxon>Anaeromyxobacter</taxon>
    </lineage>
</organism>
<evidence type="ECO:0000313" key="7">
    <source>
        <dbReference type="Proteomes" id="UP001162734"/>
    </source>
</evidence>
<dbReference type="EMBL" id="AP025592">
    <property type="protein sequence ID" value="BDG08362.1"/>
    <property type="molecule type" value="Genomic_DNA"/>
</dbReference>
<dbReference type="Pfam" id="PF13520">
    <property type="entry name" value="AA_permease_2"/>
    <property type="match status" value="1"/>
</dbReference>
<feature type="transmembrane region" description="Helical" evidence="5">
    <location>
        <begin position="462"/>
        <end position="480"/>
    </location>
</feature>
<dbReference type="PANTHER" id="PTHR47704:SF1">
    <property type="entry name" value="POTASSIUM TRANSPORTER KIMA"/>
    <property type="match status" value="1"/>
</dbReference>
<reference evidence="7" key="1">
    <citation type="journal article" date="2022" name="Int. J. Syst. Evol. Microbiol.">
        <title>Anaeromyxobacter oryzae sp. nov., Anaeromyxobacter diazotrophicus sp. nov. and Anaeromyxobacter paludicola sp. nov., isolated from paddy soils.</title>
        <authorList>
            <person name="Itoh H."/>
            <person name="Xu Z."/>
            <person name="Mise K."/>
            <person name="Masuda Y."/>
            <person name="Ushijima N."/>
            <person name="Hayakawa C."/>
            <person name="Shiratori Y."/>
            <person name="Senoo K."/>
        </authorList>
    </citation>
    <scope>NUCLEOTIDE SEQUENCE [LARGE SCALE GENOMIC DNA]</scope>
    <source>
        <strain evidence="7">Red630</strain>
    </source>
</reference>
<feature type="transmembrane region" description="Helical" evidence="5">
    <location>
        <begin position="36"/>
        <end position="55"/>
    </location>
</feature>
<gene>
    <name evidence="6" type="ORF">AMPC_14750</name>
</gene>
<feature type="transmembrane region" description="Helical" evidence="5">
    <location>
        <begin position="119"/>
        <end position="143"/>
    </location>
</feature>
<feature type="transmembrane region" description="Helical" evidence="5">
    <location>
        <begin position="405"/>
        <end position="425"/>
    </location>
</feature>
<keyword evidence="2 5" id="KW-0812">Transmembrane</keyword>
<feature type="transmembrane region" description="Helical" evidence="5">
    <location>
        <begin position="75"/>
        <end position="98"/>
    </location>
</feature>
<evidence type="ECO:0000256" key="2">
    <source>
        <dbReference type="ARBA" id="ARBA00022692"/>
    </source>
</evidence>
<dbReference type="Proteomes" id="UP001162734">
    <property type="component" value="Chromosome"/>
</dbReference>
<dbReference type="RefSeq" id="WP_248345543.1">
    <property type="nucleotide sequence ID" value="NZ_AP025592.1"/>
</dbReference>
<keyword evidence="4 5" id="KW-0472">Membrane</keyword>
<name>A0ABM7X960_9BACT</name>
<sequence>MSDLHAPASPPPQPPRSRLRRILFGAPRNIQDPSTYHSISLIAFLAWVGLGADGLSSSAYGPDEAFRALGSHHYLGVALALATAVTVFVISVAYSQIIKRFPFGGGGYVVASHLLGPRFGVVSGSALLVDYVLTISVSIASGANQVFSVLPPHWAPYKLVIEAAVIGLLVIMNLRGVRESVTILTPIFGLFLLTHVILIVGGIATHATEIPRVAGEVHEGFRSGLATLGVAGLFGLFVRAYSMGGGTYTGIEAVSNGLQIMREPKVETARRTMVYMSISLAATAGGILLLYMLFHIAPEGDKTMNAILLERWAGGFRLGALPVGTWFTWLTLSAEAALLFVAAQAGFIDGPRVMANMATDSWLPHRFAQISDRLTMQDGVLLMGGASLAALLYTRGDITALVTMYSINVFVTFSLSQAAMVRYWTGRRGESGRKRGLVIHSVALALCLGILAGTVYEKAEQGGWLTIVATSVVVVLCFVIRRHYLEVKKNLTRLNEIMNALPAHPTGEHARLDPKLPTAVMMVGGYSGLGIHALLTVQRLFPGHFKNYVFVSVGVIDSATMKGVEEVDQVKEKTEGSLRRYVDLARRLGLAADYRMAVGTEAVTEAEQLAIQIARDFPRTVFFAGKLVFEQERWFQRLLHNETAYQLQRRLQFAGLNAMVLPVRVMSQAA</sequence>
<comment type="subcellular location">
    <subcellularLocation>
        <location evidence="1">Membrane</location>
        <topology evidence="1">Multi-pass membrane protein</topology>
    </subcellularLocation>
</comment>
<feature type="transmembrane region" description="Helical" evidence="5">
    <location>
        <begin position="374"/>
        <end position="393"/>
    </location>
</feature>
<feature type="transmembrane region" description="Helical" evidence="5">
    <location>
        <begin position="155"/>
        <end position="174"/>
    </location>
</feature>
<feature type="transmembrane region" description="Helical" evidence="5">
    <location>
        <begin position="437"/>
        <end position="456"/>
    </location>
</feature>
<dbReference type="InterPro" id="IPR053153">
    <property type="entry name" value="APC_K+_Transporter"/>
</dbReference>
<evidence type="ECO:0000256" key="3">
    <source>
        <dbReference type="ARBA" id="ARBA00022989"/>
    </source>
</evidence>
<evidence type="ECO:0000256" key="4">
    <source>
        <dbReference type="ARBA" id="ARBA00023136"/>
    </source>
</evidence>
<evidence type="ECO:0000313" key="6">
    <source>
        <dbReference type="EMBL" id="BDG08362.1"/>
    </source>
</evidence>
<accession>A0ABM7X960</accession>
<keyword evidence="3 5" id="KW-1133">Transmembrane helix</keyword>
<feature type="transmembrane region" description="Helical" evidence="5">
    <location>
        <begin position="272"/>
        <end position="294"/>
    </location>
</feature>
<dbReference type="InterPro" id="IPR002293">
    <property type="entry name" value="AA/rel_permease1"/>
</dbReference>